<organism evidence="3 4">
    <name type="scientific">Strongyloides venezuelensis</name>
    <name type="common">Threadworm</name>
    <dbReference type="NCBI Taxonomy" id="75913"/>
    <lineage>
        <taxon>Eukaryota</taxon>
        <taxon>Metazoa</taxon>
        <taxon>Ecdysozoa</taxon>
        <taxon>Nematoda</taxon>
        <taxon>Chromadorea</taxon>
        <taxon>Rhabditida</taxon>
        <taxon>Tylenchina</taxon>
        <taxon>Panagrolaimomorpha</taxon>
        <taxon>Strongyloidoidea</taxon>
        <taxon>Strongyloididae</taxon>
        <taxon>Strongyloides</taxon>
    </lineage>
</organism>
<evidence type="ECO:0000313" key="3">
    <source>
        <dbReference type="Proteomes" id="UP000035680"/>
    </source>
</evidence>
<protein>
    <submittedName>
        <fullName evidence="4">Uncharacterized protein</fullName>
    </submittedName>
</protein>
<sequence length="105" mass="11353">MSNGNATNDNTSVQDEEQSPNADTGLYSTNIPENENNDTSKSYTSIGTIRKSKPINYTPFFVMGGLFLLIIVAVFIIITRNRSRLKKAGLSSSSDSISISTEANA</sequence>
<dbReference type="Proteomes" id="UP000035680">
    <property type="component" value="Unassembled WGS sequence"/>
</dbReference>
<feature type="transmembrane region" description="Helical" evidence="2">
    <location>
        <begin position="60"/>
        <end position="78"/>
    </location>
</feature>
<feature type="compositionally biased region" description="Low complexity" evidence="1">
    <location>
        <begin position="91"/>
        <end position="105"/>
    </location>
</feature>
<keyword evidence="2" id="KW-0472">Membrane</keyword>
<dbReference type="WBParaSite" id="SVE_0077700.1">
    <property type="protein sequence ID" value="SVE_0077700.1"/>
    <property type="gene ID" value="SVE_0077700"/>
</dbReference>
<feature type="region of interest" description="Disordered" evidence="1">
    <location>
        <begin position="1"/>
        <end position="45"/>
    </location>
</feature>
<proteinExistence type="predicted"/>
<reference evidence="3" key="1">
    <citation type="submission" date="2014-07" db="EMBL/GenBank/DDBJ databases">
        <authorList>
            <person name="Martin A.A"/>
            <person name="De Silva N."/>
        </authorList>
    </citation>
    <scope>NUCLEOTIDE SEQUENCE</scope>
</reference>
<name>A0A0K0EW78_STRVS</name>
<keyword evidence="3" id="KW-1185">Reference proteome</keyword>
<evidence type="ECO:0000313" key="4">
    <source>
        <dbReference type="WBParaSite" id="SVE_0077700.1"/>
    </source>
</evidence>
<keyword evidence="2" id="KW-0812">Transmembrane</keyword>
<evidence type="ECO:0000256" key="1">
    <source>
        <dbReference type="SAM" id="MobiDB-lite"/>
    </source>
</evidence>
<evidence type="ECO:0000256" key="2">
    <source>
        <dbReference type="SAM" id="Phobius"/>
    </source>
</evidence>
<dbReference type="AlphaFoldDB" id="A0A0K0EW78"/>
<keyword evidence="2" id="KW-1133">Transmembrane helix</keyword>
<feature type="region of interest" description="Disordered" evidence="1">
    <location>
        <begin position="84"/>
        <end position="105"/>
    </location>
</feature>
<accession>A0A0K0EW78</accession>
<reference evidence="4" key="2">
    <citation type="submission" date="2015-08" db="UniProtKB">
        <authorList>
            <consortium name="WormBaseParasite"/>
        </authorList>
    </citation>
    <scope>IDENTIFICATION</scope>
</reference>